<dbReference type="Gene3D" id="2.60.40.10">
    <property type="entry name" value="Immunoglobulins"/>
    <property type="match status" value="2"/>
</dbReference>
<dbReference type="Ensembl" id="ENSSRHT00000047020.1">
    <property type="protein sequence ID" value="ENSSRHP00000045738.1"/>
    <property type="gene ID" value="ENSSRHG00000023080.1"/>
</dbReference>
<dbReference type="InterPro" id="IPR013106">
    <property type="entry name" value="Ig_V-set"/>
</dbReference>
<evidence type="ECO:0000256" key="2">
    <source>
        <dbReference type="ARBA" id="ARBA00022859"/>
    </source>
</evidence>
<dbReference type="GO" id="GO:0002376">
    <property type="term" value="P:immune system process"/>
    <property type="evidence" value="ECO:0007669"/>
    <property type="project" value="UniProtKB-KW"/>
</dbReference>
<organism evidence="6 7">
    <name type="scientific">Sinocyclocheilus rhinocerous</name>
    <dbReference type="NCBI Taxonomy" id="307959"/>
    <lineage>
        <taxon>Eukaryota</taxon>
        <taxon>Metazoa</taxon>
        <taxon>Chordata</taxon>
        <taxon>Craniata</taxon>
        <taxon>Vertebrata</taxon>
        <taxon>Euteleostomi</taxon>
        <taxon>Actinopterygii</taxon>
        <taxon>Neopterygii</taxon>
        <taxon>Teleostei</taxon>
        <taxon>Ostariophysi</taxon>
        <taxon>Cypriniformes</taxon>
        <taxon>Cyprinidae</taxon>
        <taxon>Cyprininae</taxon>
        <taxon>Sinocyclocheilus</taxon>
    </lineage>
</organism>
<dbReference type="InterPro" id="IPR003599">
    <property type="entry name" value="Ig_sub"/>
</dbReference>
<feature type="domain" description="Ig-like" evidence="5">
    <location>
        <begin position="41"/>
        <end position="148"/>
    </location>
</feature>
<dbReference type="SMART" id="SM00407">
    <property type="entry name" value="IGc1"/>
    <property type="match status" value="1"/>
</dbReference>
<evidence type="ECO:0000313" key="7">
    <source>
        <dbReference type="Proteomes" id="UP000472270"/>
    </source>
</evidence>
<dbReference type="PROSITE" id="PS50835">
    <property type="entry name" value="IG_LIKE"/>
    <property type="match status" value="2"/>
</dbReference>
<keyword evidence="2" id="KW-0391">Immunity</keyword>
<dbReference type="InterPro" id="IPR013783">
    <property type="entry name" value="Ig-like_fold"/>
</dbReference>
<dbReference type="InterPro" id="IPR003597">
    <property type="entry name" value="Ig_C1-set"/>
</dbReference>
<evidence type="ECO:0000259" key="5">
    <source>
        <dbReference type="PROSITE" id="PS50835"/>
    </source>
</evidence>
<evidence type="ECO:0000313" key="6">
    <source>
        <dbReference type="Ensembl" id="ENSSRHP00000045738.1"/>
    </source>
</evidence>
<name>A0A673J6U5_9TELE</name>
<dbReference type="PANTHER" id="PTHR23268:SF28">
    <property type="entry name" value="T CELL RECEPTOR BETA VARIABLE 19"/>
    <property type="match status" value="1"/>
</dbReference>
<accession>A0A673J6U5</accession>
<dbReference type="AlphaFoldDB" id="A0A673J6U5"/>
<dbReference type="InterPro" id="IPR007110">
    <property type="entry name" value="Ig-like_dom"/>
</dbReference>
<keyword evidence="1 4" id="KW-0732">Signal</keyword>
<dbReference type="InterPro" id="IPR036179">
    <property type="entry name" value="Ig-like_dom_sf"/>
</dbReference>
<dbReference type="Pfam" id="PF07686">
    <property type="entry name" value="V-set"/>
    <property type="match status" value="1"/>
</dbReference>
<feature type="domain" description="Ig-like" evidence="5">
    <location>
        <begin position="150"/>
        <end position="244"/>
    </location>
</feature>
<proteinExistence type="predicted"/>
<reference evidence="6" key="1">
    <citation type="submission" date="2025-08" db="UniProtKB">
        <authorList>
            <consortium name="Ensembl"/>
        </authorList>
    </citation>
    <scope>IDENTIFICATION</scope>
</reference>
<reference evidence="6" key="2">
    <citation type="submission" date="2025-09" db="UniProtKB">
        <authorList>
            <consortium name="Ensembl"/>
        </authorList>
    </citation>
    <scope>IDENTIFICATION</scope>
</reference>
<dbReference type="SMART" id="SM00409">
    <property type="entry name" value="IG"/>
    <property type="match status" value="2"/>
</dbReference>
<keyword evidence="3" id="KW-1015">Disulfide bond</keyword>
<dbReference type="GO" id="GO:0007166">
    <property type="term" value="P:cell surface receptor signaling pathway"/>
    <property type="evidence" value="ECO:0007669"/>
    <property type="project" value="TreeGrafter"/>
</dbReference>
<keyword evidence="7" id="KW-1185">Reference proteome</keyword>
<dbReference type="FunFam" id="2.60.40.10:FF:000283">
    <property type="entry name" value="Immunoglobulin kappa constant"/>
    <property type="match status" value="1"/>
</dbReference>
<dbReference type="PANTHER" id="PTHR23268">
    <property type="entry name" value="T-CELL RECEPTOR BETA CHAIN"/>
    <property type="match status" value="1"/>
</dbReference>
<evidence type="ECO:0000256" key="1">
    <source>
        <dbReference type="ARBA" id="ARBA00022729"/>
    </source>
</evidence>
<dbReference type="SMART" id="SM00406">
    <property type="entry name" value="IGv"/>
    <property type="match status" value="1"/>
</dbReference>
<dbReference type="Pfam" id="PF07654">
    <property type="entry name" value="C1-set"/>
    <property type="match status" value="1"/>
</dbReference>
<dbReference type="GO" id="GO:0005886">
    <property type="term" value="C:plasma membrane"/>
    <property type="evidence" value="ECO:0007669"/>
    <property type="project" value="TreeGrafter"/>
</dbReference>
<evidence type="ECO:0000256" key="4">
    <source>
        <dbReference type="SAM" id="SignalP"/>
    </source>
</evidence>
<protein>
    <recommendedName>
        <fullName evidence="5">Ig-like domain-containing protein</fullName>
    </recommendedName>
</protein>
<evidence type="ECO:0000256" key="3">
    <source>
        <dbReference type="ARBA" id="ARBA00023157"/>
    </source>
</evidence>
<feature type="signal peptide" evidence="4">
    <location>
        <begin position="1"/>
        <end position="17"/>
    </location>
</feature>
<dbReference type="InterPro" id="IPR050413">
    <property type="entry name" value="TCR_beta_variable"/>
</dbReference>
<dbReference type="SUPFAM" id="SSF48726">
    <property type="entry name" value="Immunoglobulin"/>
    <property type="match status" value="2"/>
</dbReference>
<dbReference type="Proteomes" id="UP000472270">
    <property type="component" value="Unassembled WGS sequence"/>
</dbReference>
<feature type="chain" id="PRO_5025546210" description="Ig-like domain-containing protein" evidence="4">
    <location>
        <begin position="18"/>
        <end position="268"/>
    </location>
</feature>
<sequence>MCCWGVCLSFHRKLTLSLILQTLNYKSNGEIRQEPEIFANGSSNVTLTCQHDNSNHNRLFWYKQTKGSEGLSLLVFSIGQNQIEIEAPFKTHKSKYAATRPEIKMSTLLINKLETEDSALYYCATSTQYHITTALLNNNHNVKTRDISKPEVEILKPSGTETSCKQKVTLVCVAKNFYPDHVSITWTIGSKEIKDDVATDPYATQDEKTKLFSITSRLKVSKKEFKPQNTFRCTVRFYNETDVSINRHVFRMSQCSCDICYRVHLESE</sequence>